<keyword evidence="2" id="KW-1185">Reference proteome</keyword>
<evidence type="ECO:0000313" key="1">
    <source>
        <dbReference type="EMBL" id="QDU80565.1"/>
    </source>
</evidence>
<proteinExistence type="predicted"/>
<dbReference type="KEGG" id="plon:Pla110_22960"/>
<evidence type="ECO:0008006" key="3">
    <source>
        <dbReference type="Google" id="ProtNLM"/>
    </source>
</evidence>
<dbReference type="AlphaFoldDB" id="A0A518CMX0"/>
<dbReference type="OrthoDB" id="9255510at2"/>
<accession>A0A518CMX0</accession>
<protein>
    <recommendedName>
        <fullName evidence="3">Universal stress protein family protein</fullName>
    </recommendedName>
</protein>
<gene>
    <name evidence="1" type="ORF">Pla110_22960</name>
</gene>
<name>A0A518CMX0_9PLAN</name>
<dbReference type="Proteomes" id="UP000317178">
    <property type="component" value="Chromosome"/>
</dbReference>
<dbReference type="EMBL" id="CP036281">
    <property type="protein sequence ID" value="QDU80565.1"/>
    <property type="molecule type" value="Genomic_DNA"/>
</dbReference>
<reference evidence="1 2" key="1">
    <citation type="submission" date="2019-02" db="EMBL/GenBank/DDBJ databases">
        <title>Deep-cultivation of Planctomycetes and their phenomic and genomic characterization uncovers novel biology.</title>
        <authorList>
            <person name="Wiegand S."/>
            <person name="Jogler M."/>
            <person name="Boedeker C."/>
            <person name="Pinto D."/>
            <person name="Vollmers J."/>
            <person name="Rivas-Marin E."/>
            <person name="Kohn T."/>
            <person name="Peeters S.H."/>
            <person name="Heuer A."/>
            <person name="Rast P."/>
            <person name="Oberbeckmann S."/>
            <person name="Bunk B."/>
            <person name="Jeske O."/>
            <person name="Meyerdierks A."/>
            <person name="Storesund J.E."/>
            <person name="Kallscheuer N."/>
            <person name="Luecker S."/>
            <person name="Lage O.M."/>
            <person name="Pohl T."/>
            <person name="Merkel B.J."/>
            <person name="Hornburger P."/>
            <person name="Mueller R.-W."/>
            <person name="Bruemmer F."/>
            <person name="Labrenz M."/>
            <person name="Spormann A.M."/>
            <person name="Op den Camp H."/>
            <person name="Overmann J."/>
            <person name="Amann R."/>
            <person name="Jetten M.S.M."/>
            <person name="Mascher T."/>
            <person name="Medema M.H."/>
            <person name="Devos D.P."/>
            <person name="Kaster A.-K."/>
            <person name="Ovreas L."/>
            <person name="Rohde M."/>
            <person name="Galperin M.Y."/>
            <person name="Jogler C."/>
        </authorList>
    </citation>
    <scope>NUCLEOTIDE SEQUENCE [LARGE SCALE GENOMIC DNA]</scope>
    <source>
        <strain evidence="1 2">Pla110</strain>
    </source>
</reference>
<dbReference type="RefSeq" id="WP_144995829.1">
    <property type="nucleotide sequence ID" value="NZ_CP036281.1"/>
</dbReference>
<organism evidence="1 2">
    <name type="scientific">Polystyrenella longa</name>
    <dbReference type="NCBI Taxonomy" id="2528007"/>
    <lineage>
        <taxon>Bacteria</taxon>
        <taxon>Pseudomonadati</taxon>
        <taxon>Planctomycetota</taxon>
        <taxon>Planctomycetia</taxon>
        <taxon>Planctomycetales</taxon>
        <taxon>Planctomycetaceae</taxon>
        <taxon>Polystyrenella</taxon>
    </lineage>
</organism>
<sequence length="283" mass="31892">MDHIDEFESIFRRADKATFEYHPPQLERIALVTDSDAAQQETLKQELIKFLPTLSQSSQFQLLGPKDFENVGDLLNLLRSKPVDLIVTYRHLREEIHIPQHSLGVYVDVLTQAVASPVLLLPGTSANPISLAAMNCEDVMVVTEHIAGDHRLINYGAICAPAGGQLLLVHIEDDVVFERYMEVIERIPEIDSAVARESISQQLLQDALDYQQSCNEAIKSSRDQLIVHPIARRGHRLRDFQSLIDEQDVDLLVMNTKDDEQLAMHGLAYSLSVELQELPLLLV</sequence>
<evidence type="ECO:0000313" key="2">
    <source>
        <dbReference type="Proteomes" id="UP000317178"/>
    </source>
</evidence>